<reference evidence="1" key="1">
    <citation type="submission" date="2023-03" db="EMBL/GenBank/DDBJ databases">
        <title>Massive genome expansion in bonnet fungi (Mycena s.s.) driven by repeated elements and novel gene families across ecological guilds.</title>
        <authorList>
            <consortium name="Lawrence Berkeley National Laboratory"/>
            <person name="Harder C.B."/>
            <person name="Miyauchi S."/>
            <person name="Viragh M."/>
            <person name="Kuo A."/>
            <person name="Thoen E."/>
            <person name="Andreopoulos B."/>
            <person name="Lu D."/>
            <person name="Skrede I."/>
            <person name="Drula E."/>
            <person name="Henrissat B."/>
            <person name="Morin E."/>
            <person name="Kohler A."/>
            <person name="Barry K."/>
            <person name="LaButti K."/>
            <person name="Morin E."/>
            <person name="Salamov A."/>
            <person name="Lipzen A."/>
            <person name="Mereny Z."/>
            <person name="Hegedus B."/>
            <person name="Baldrian P."/>
            <person name="Stursova M."/>
            <person name="Weitz H."/>
            <person name="Taylor A."/>
            <person name="Grigoriev I.V."/>
            <person name="Nagy L.G."/>
            <person name="Martin F."/>
            <person name="Kauserud H."/>
        </authorList>
    </citation>
    <scope>NUCLEOTIDE SEQUENCE</scope>
    <source>
        <strain evidence="1">CBHHK188m</strain>
    </source>
</reference>
<comment type="caution">
    <text evidence="1">The sequence shown here is derived from an EMBL/GenBank/DDBJ whole genome shotgun (WGS) entry which is preliminary data.</text>
</comment>
<proteinExistence type="predicted"/>
<accession>A0AAD7IH02</accession>
<gene>
    <name evidence="1" type="ORF">DFH07DRAFT_777841</name>
</gene>
<evidence type="ECO:0000313" key="2">
    <source>
        <dbReference type="Proteomes" id="UP001215280"/>
    </source>
</evidence>
<dbReference type="EMBL" id="JARJLG010000119">
    <property type="protein sequence ID" value="KAJ7742167.1"/>
    <property type="molecule type" value="Genomic_DNA"/>
</dbReference>
<sequence>MVAEMSLVKYKISNTSGLRGVVGVRLVLNRVGLASGADNQRCSTIVRIRGGNVLKSFLGAAAMKMGVVGEKKQKKAASHATVDLSFRPQMASDQWPKQGSPAGCRISIDAPF</sequence>
<evidence type="ECO:0000313" key="1">
    <source>
        <dbReference type="EMBL" id="KAJ7742167.1"/>
    </source>
</evidence>
<dbReference type="Proteomes" id="UP001215280">
    <property type="component" value="Unassembled WGS sequence"/>
</dbReference>
<keyword evidence="2" id="KW-1185">Reference proteome</keyword>
<name>A0AAD7IH02_9AGAR</name>
<protein>
    <submittedName>
        <fullName evidence="1">Uncharacterized protein</fullName>
    </submittedName>
</protein>
<organism evidence="1 2">
    <name type="scientific">Mycena maculata</name>
    <dbReference type="NCBI Taxonomy" id="230809"/>
    <lineage>
        <taxon>Eukaryota</taxon>
        <taxon>Fungi</taxon>
        <taxon>Dikarya</taxon>
        <taxon>Basidiomycota</taxon>
        <taxon>Agaricomycotina</taxon>
        <taxon>Agaricomycetes</taxon>
        <taxon>Agaricomycetidae</taxon>
        <taxon>Agaricales</taxon>
        <taxon>Marasmiineae</taxon>
        <taxon>Mycenaceae</taxon>
        <taxon>Mycena</taxon>
    </lineage>
</organism>
<dbReference type="AlphaFoldDB" id="A0AAD7IH02"/>